<dbReference type="Pfam" id="PF00201">
    <property type="entry name" value="UDPGT"/>
    <property type="match status" value="1"/>
</dbReference>
<evidence type="ECO:0000313" key="5">
    <source>
        <dbReference type="Proteomes" id="UP001153148"/>
    </source>
</evidence>
<dbReference type="InterPro" id="IPR050271">
    <property type="entry name" value="UDP-glycosyltransferase"/>
</dbReference>
<dbReference type="Proteomes" id="UP001153148">
    <property type="component" value="Unassembled WGS sequence"/>
</dbReference>
<evidence type="ECO:0000256" key="3">
    <source>
        <dbReference type="ARBA" id="ARBA00022679"/>
    </source>
</evidence>
<comment type="caution">
    <text evidence="4">The sequence shown here is derived from an EMBL/GenBank/DDBJ whole genome shotgun (WGS) entry which is preliminary data.</text>
</comment>
<dbReference type="InterPro" id="IPR002213">
    <property type="entry name" value="UDP_glucos_trans"/>
</dbReference>
<evidence type="ECO:0000256" key="1">
    <source>
        <dbReference type="ARBA" id="ARBA00009995"/>
    </source>
</evidence>
<keyword evidence="5" id="KW-1185">Reference proteome</keyword>
<keyword evidence="3" id="KW-0808">Transferase</keyword>
<gene>
    <name evidence="4" type="ORF">TPAB3V08_LOCUS15974</name>
</gene>
<dbReference type="EMBL" id="CAJPIN010113463">
    <property type="protein sequence ID" value="CAG2069031.1"/>
    <property type="molecule type" value="Genomic_DNA"/>
</dbReference>
<evidence type="ECO:0000313" key="4">
    <source>
        <dbReference type="EMBL" id="CAG2069031.1"/>
    </source>
</evidence>
<dbReference type="PANTHER" id="PTHR48043">
    <property type="entry name" value="EG:EG0003.4 PROTEIN-RELATED"/>
    <property type="match status" value="1"/>
</dbReference>
<dbReference type="SUPFAM" id="SSF53756">
    <property type="entry name" value="UDP-Glycosyltransferase/glycogen phosphorylase"/>
    <property type="match status" value="1"/>
</dbReference>
<protein>
    <submittedName>
        <fullName evidence="4">Uncharacterized protein</fullName>
    </submittedName>
</protein>
<dbReference type="PANTHER" id="PTHR48043:SF27">
    <property type="entry name" value="UDP-GLUCURONOSYLTRANSFERASE"/>
    <property type="match status" value="1"/>
</dbReference>
<dbReference type="Gene3D" id="3.40.50.2000">
    <property type="entry name" value="Glycogen Phosphorylase B"/>
    <property type="match status" value="1"/>
</dbReference>
<organism evidence="4 5">
    <name type="scientific">Timema podura</name>
    <name type="common">Walking stick</name>
    <dbReference type="NCBI Taxonomy" id="61482"/>
    <lineage>
        <taxon>Eukaryota</taxon>
        <taxon>Metazoa</taxon>
        <taxon>Ecdysozoa</taxon>
        <taxon>Arthropoda</taxon>
        <taxon>Hexapoda</taxon>
        <taxon>Insecta</taxon>
        <taxon>Pterygota</taxon>
        <taxon>Neoptera</taxon>
        <taxon>Polyneoptera</taxon>
        <taxon>Phasmatodea</taxon>
        <taxon>Timematodea</taxon>
        <taxon>Timematoidea</taxon>
        <taxon>Timematidae</taxon>
        <taxon>Timema</taxon>
    </lineage>
</organism>
<sequence>MGLLSRAMNTGYHVLLQLMHVFMVKFFLEDVLRSHFGPSMPPVYAMSRNVSFTLQNAHATVSYPRPYLPNVAEVACIHCKAPKPLDQDLEEFIYGAGDAGFIYVSMGSSVRSANMPEYLRLLFVRAFAQLPYRVVWKWEEGGMPDLPHNVKLSRWLPQQDILGQWRQPSLRPRTSYTFSVAVHSPQQEVNSTVTDRSVHIYLICTVLNP</sequence>
<reference evidence="4" key="1">
    <citation type="submission" date="2021-03" db="EMBL/GenBank/DDBJ databases">
        <authorList>
            <person name="Tran Van P."/>
        </authorList>
    </citation>
    <scope>NUCLEOTIDE SEQUENCE</scope>
</reference>
<proteinExistence type="inferred from homology"/>
<keyword evidence="2" id="KW-0328">Glycosyltransferase</keyword>
<name>A0ABN7PUA1_TIMPD</name>
<accession>A0ABN7PUA1</accession>
<comment type="similarity">
    <text evidence="1">Belongs to the UDP-glycosyltransferase family.</text>
</comment>
<evidence type="ECO:0000256" key="2">
    <source>
        <dbReference type="ARBA" id="ARBA00022676"/>
    </source>
</evidence>